<dbReference type="EMBL" id="JAHWQX010000004">
    <property type="protein sequence ID" value="MBW3098985.1"/>
    <property type="molecule type" value="Genomic_DNA"/>
</dbReference>
<keyword evidence="4" id="KW-1185">Reference proteome</keyword>
<comment type="caution">
    <text evidence="3">The sequence shown here is derived from an EMBL/GenBank/DDBJ whole genome shotgun (WGS) entry which is preliminary data.</text>
</comment>
<dbReference type="InterPro" id="IPR003010">
    <property type="entry name" value="C-N_Hydrolase"/>
</dbReference>
<keyword evidence="3" id="KW-0378">Hydrolase</keyword>
<gene>
    <name evidence="3" type="ORF">KY465_17035</name>
</gene>
<dbReference type="RefSeq" id="WP_219203276.1">
    <property type="nucleotide sequence ID" value="NZ_JAHWQX010000004.1"/>
</dbReference>
<name>A0ABS6WV86_9HYPH</name>
<dbReference type="InterPro" id="IPR001110">
    <property type="entry name" value="UPF0012_CS"/>
</dbReference>
<organism evidence="3 4">
    <name type="scientific">Pseudohoeflea coraliihabitans</name>
    <dbReference type="NCBI Taxonomy" id="2860393"/>
    <lineage>
        <taxon>Bacteria</taxon>
        <taxon>Pseudomonadati</taxon>
        <taxon>Pseudomonadota</taxon>
        <taxon>Alphaproteobacteria</taxon>
        <taxon>Hyphomicrobiales</taxon>
        <taxon>Rhizobiaceae</taxon>
        <taxon>Pseudohoeflea</taxon>
    </lineage>
</organism>
<dbReference type="Proteomes" id="UP001430804">
    <property type="component" value="Unassembled WGS sequence"/>
</dbReference>
<evidence type="ECO:0000313" key="4">
    <source>
        <dbReference type="Proteomes" id="UP001430804"/>
    </source>
</evidence>
<evidence type="ECO:0000313" key="3">
    <source>
        <dbReference type="EMBL" id="MBW3098985.1"/>
    </source>
</evidence>
<dbReference type="PANTHER" id="PTHR23088:SF27">
    <property type="entry name" value="DEAMINATED GLUTATHIONE AMIDASE"/>
    <property type="match status" value="1"/>
</dbReference>
<dbReference type="Pfam" id="PF00795">
    <property type="entry name" value="CN_hydrolase"/>
    <property type="match status" value="1"/>
</dbReference>
<sequence>MIATPSRSPRVAVAQFHCAGSDVARNLETIGSLISQASSDGADLVVLHETATTGYFIADALDRLAETDDGPSATQIAEFARANAIHVAVGMAIRDGARFYDAQLLFAPDGTHLATYKKCHLFSSERQWYAQGEEAVVVETGIGRIGLSICYDLIFPEFIRKLADLGADLVINSTNWIGDDFQRQVWDWSGGTVTSLARTRALENGVWLAMANGIGPEQGFQSLGHSCVVAPSGKVLASVGEAQGFAAADLDYDSDELERWRAIATYRSDRRPQLY</sequence>
<evidence type="ECO:0000256" key="1">
    <source>
        <dbReference type="ARBA" id="ARBA00010613"/>
    </source>
</evidence>
<accession>A0ABS6WV86</accession>
<feature type="domain" description="CN hydrolase" evidence="2">
    <location>
        <begin position="9"/>
        <end position="252"/>
    </location>
</feature>
<dbReference type="PANTHER" id="PTHR23088">
    <property type="entry name" value="NITRILASE-RELATED"/>
    <property type="match status" value="1"/>
</dbReference>
<comment type="similarity">
    <text evidence="1">Belongs to the carbon-nitrogen hydrolase superfamily. NIT1/NIT2 family.</text>
</comment>
<protein>
    <submittedName>
        <fullName evidence="3">Carbon-nitrogen hydrolase family protein</fullName>
    </submittedName>
</protein>
<dbReference type="GO" id="GO:0016787">
    <property type="term" value="F:hydrolase activity"/>
    <property type="evidence" value="ECO:0007669"/>
    <property type="project" value="UniProtKB-KW"/>
</dbReference>
<proteinExistence type="inferred from homology"/>
<evidence type="ECO:0000259" key="2">
    <source>
        <dbReference type="PROSITE" id="PS50263"/>
    </source>
</evidence>
<reference evidence="3" key="1">
    <citation type="submission" date="2021-07" db="EMBL/GenBank/DDBJ databases">
        <title>Pseudohoeflea marina sp. nov. a polyhydroxyalcanoate-producing bacterium.</title>
        <authorList>
            <person name="Zheng W."/>
            <person name="Yu S."/>
            <person name="Huang Y."/>
        </authorList>
    </citation>
    <scope>NUCLEOTIDE SEQUENCE</scope>
    <source>
        <strain evidence="3">DP4N28-3</strain>
    </source>
</reference>
<dbReference type="PROSITE" id="PS01227">
    <property type="entry name" value="UPF0012"/>
    <property type="match status" value="1"/>
</dbReference>
<dbReference type="PROSITE" id="PS50263">
    <property type="entry name" value="CN_HYDROLASE"/>
    <property type="match status" value="1"/>
</dbReference>
<dbReference type="CDD" id="cd07197">
    <property type="entry name" value="nitrilase"/>
    <property type="match status" value="1"/>
</dbReference>